<name>A0ABX1L6B9_9LACO</name>
<sequence length="146" mass="16240">MEVVISNAPFNRAAALALRQAIFVTERGIPRDVEFDDRDTADRVYVNLYQDASHPVATLRLEPQSPQEMRFGRVCTRQDLRGQGLGSRLLTAAEDWSREHGYTTGVIHGEVSAQGFYEHCGYVIADGPFDEDGAPVVILHKPLISK</sequence>
<dbReference type="CDD" id="cd04301">
    <property type="entry name" value="NAT_SF"/>
    <property type="match status" value="1"/>
</dbReference>
<dbReference type="RefSeq" id="WP_168850473.1">
    <property type="nucleotide sequence ID" value="NZ_JAAVSD010000039.1"/>
</dbReference>
<protein>
    <submittedName>
        <fullName evidence="2">GNAT family N-acetyltransferase</fullName>
    </submittedName>
</protein>
<dbReference type="PROSITE" id="PS51186">
    <property type="entry name" value="GNAT"/>
    <property type="match status" value="1"/>
</dbReference>
<feature type="domain" description="N-acetyltransferase" evidence="1">
    <location>
        <begin position="3"/>
        <end position="144"/>
    </location>
</feature>
<proteinExistence type="predicted"/>
<organism evidence="2 3">
    <name type="scientific">Levilactobacillus tujiorum</name>
    <dbReference type="NCBI Taxonomy" id="2912243"/>
    <lineage>
        <taxon>Bacteria</taxon>
        <taxon>Bacillati</taxon>
        <taxon>Bacillota</taxon>
        <taxon>Bacilli</taxon>
        <taxon>Lactobacillales</taxon>
        <taxon>Lactobacillaceae</taxon>
        <taxon>Levilactobacillus</taxon>
    </lineage>
</organism>
<dbReference type="InterPro" id="IPR016181">
    <property type="entry name" value="Acyl_CoA_acyltransferase"/>
</dbReference>
<gene>
    <name evidence="2" type="ORF">HEQ44_10525</name>
</gene>
<dbReference type="SUPFAM" id="SSF55729">
    <property type="entry name" value="Acyl-CoA N-acyltransferases (Nat)"/>
    <property type="match status" value="1"/>
</dbReference>
<evidence type="ECO:0000313" key="3">
    <source>
        <dbReference type="Proteomes" id="UP000707477"/>
    </source>
</evidence>
<accession>A0ABX1L6B9</accession>
<dbReference type="EMBL" id="JAAVSD010000039">
    <property type="protein sequence ID" value="NLR30615.1"/>
    <property type="molecule type" value="Genomic_DNA"/>
</dbReference>
<comment type="caution">
    <text evidence="2">The sequence shown here is derived from an EMBL/GenBank/DDBJ whole genome shotgun (WGS) entry which is preliminary data.</text>
</comment>
<dbReference type="Proteomes" id="UP000707477">
    <property type="component" value="Unassembled WGS sequence"/>
</dbReference>
<evidence type="ECO:0000313" key="2">
    <source>
        <dbReference type="EMBL" id="NLR30615.1"/>
    </source>
</evidence>
<dbReference type="Pfam" id="PF00583">
    <property type="entry name" value="Acetyltransf_1"/>
    <property type="match status" value="1"/>
</dbReference>
<evidence type="ECO:0000259" key="1">
    <source>
        <dbReference type="PROSITE" id="PS51186"/>
    </source>
</evidence>
<reference evidence="2 3" key="1">
    <citation type="submission" date="2020-03" db="EMBL/GenBank/DDBJ databases">
        <authorList>
            <person name="Zhang Z."/>
            <person name="Guo Z."/>
            <person name="Hou Q."/>
            <person name="Shen X."/>
        </authorList>
    </citation>
    <scope>NUCLEOTIDE SEQUENCE [LARGE SCALE GENOMIC DNA]</scope>
    <source>
        <strain evidence="2 3">HBUAS51329</strain>
    </source>
</reference>
<dbReference type="Gene3D" id="3.40.630.30">
    <property type="match status" value="1"/>
</dbReference>
<dbReference type="InterPro" id="IPR000182">
    <property type="entry name" value="GNAT_dom"/>
</dbReference>
<keyword evidence="3" id="KW-1185">Reference proteome</keyword>